<evidence type="ECO:0000313" key="2">
    <source>
        <dbReference type="EMBL" id="USY22742.1"/>
    </source>
</evidence>
<gene>
    <name evidence="2" type="ORF">NE857_14685</name>
</gene>
<dbReference type="EMBL" id="CP099837">
    <property type="protein sequence ID" value="USY22742.1"/>
    <property type="molecule type" value="Genomic_DNA"/>
</dbReference>
<dbReference type="InterPro" id="IPR036237">
    <property type="entry name" value="Xyl_isomerase-like_sf"/>
</dbReference>
<organism evidence="2 3">
    <name type="scientific">Nocardiopsis exhalans</name>
    <dbReference type="NCBI Taxonomy" id="163604"/>
    <lineage>
        <taxon>Bacteria</taxon>
        <taxon>Bacillati</taxon>
        <taxon>Actinomycetota</taxon>
        <taxon>Actinomycetes</taxon>
        <taxon>Streptosporangiales</taxon>
        <taxon>Nocardiopsidaceae</taxon>
        <taxon>Nocardiopsis</taxon>
    </lineage>
</organism>
<reference evidence="2" key="1">
    <citation type="submission" date="2022-06" db="EMBL/GenBank/DDBJ databases">
        <authorList>
            <person name="Ping M."/>
        </authorList>
    </citation>
    <scope>NUCLEOTIDE SEQUENCE</scope>
    <source>
        <strain evidence="2">JCM11759T</strain>
    </source>
</reference>
<protein>
    <submittedName>
        <fullName evidence="2">Uncharacterized protein</fullName>
    </submittedName>
</protein>
<dbReference type="RefSeq" id="WP_254421497.1">
    <property type="nucleotide sequence ID" value="NZ_BAAAJB010000065.1"/>
</dbReference>
<evidence type="ECO:0000256" key="1">
    <source>
        <dbReference type="SAM" id="MobiDB-lite"/>
    </source>
</evidence>
<dbReference type="SUPFAM" id="SSF51658">
    <property type="entry name" value="Xylose isomerase-like"/>
    <property type="match status" value="1"/>
</dbReference>
<dbReference type="Gene3D" id="3.20.20.150">
    <property type="entry name" value="Divalent-metal-dependent TIM barrel enzymes"/>
    <property type="match status" value="1"/>
</dbReference>
<proteinExistence type="predicted"/>
<evidence type="ECO:0000313" key="3">
    <source>
        <dbReference type="Proteomes" id="UP001055940"/>
    </source>
</evidence>
<dbReference type="Proteomes" id="UP001055940">
    <property type="component" value="Chromosome"/>
</dbReference>
<sequence>MAQGTFGRPALPRFAVSTLGAPGRSLKEVVRLAHAAGARALELRAGAGEAADPALGPAELGRRRALVEAHGMRVLAVASYVRVAAEGDDAEVVADLAEHEPAPPAGAGGWGSFLGRSR</sequence>
<keyword evidence="3" id="KW-1185">Reference proteome</keyword>
<accession>A0ABY5DEH5</accession>
<feature type="region of interest" description="Disordered" evidence="1">
    <location>
        <begin position="98"/>
        <end position="118"/>
    </location>
</feature>
<name>A0ABY5DEH5_9ACTN</name>